<evidence type="ECO:0000256" key="4">
    <source>
        <dbReference type="ARBA" id="ARBA00022801"/>
    </source>
</evidence>
<protein>
    <submittedName>
        <fullName evidence="6">Uncharacterized protein</fullName>
    </submittedName>
</protein>
<dbReference type="Pfam" id="PF05577">
    <property type="entry name" value="Peptidase_S28"/>
    <property type="match status" value="1"/>
</dbReference>
<dbReference type="PANTHER" id="PTHR11010:SF38">
    <property type="entry name" value="LYSOSOMAL PRO-X CARBOXYPEPTIDASE"/>
    <property type="match status" value="1"/>
</dbReference>
<dbReference type="Gene3D" id="1.20.120.980">
    <property type="entry name" value="Serine carboxypeptidase S28, SKS domain"/>
    <property type="match status" value="1"/>
</dbReference>
<keyword evidence="2" id="KW-0645">Protease</keyword>
<evidence type="ECO:0000313" key="6">
    <source>
        <dbReference type="EMBL" id="CAE0778551.1"/>
    </source>
</evidence>
<evidence type="ECO:0000256" key="3">
    <source>
        <dbReference type="ARBA" id="ARBA00022729"/>
    </source>
</evidence>
<comment type="similarity">
    <text evidence="1">Belongs to the peptidase S28 family.</text>
</comment>
<name>A0A7S4BVP5_CHRCT</name>
<dbReference type="InterPro" id="IPR008758">
    <property type="entry name" value="Peptidase_S28"/>
</dbReference>
<accession>A0A7S4BVP5</accession>
<dbReference type="InterPro" id="IPR029058">
    <property type="entry name" value="AB_hydrolase_fold"/>
</dbReference>
<evidence type="ECO:0000256" key="1">
    <source>
        <dbReference type="ARBA" id="ARBA00011079"/>
    </source>
</evidence>
<dbReference type="GO" id="GO:0070008">
    <property type="term" value="F:serine-type exopeptidase activity"/>
    <property type="evidence" value="ECO:0007669"/>
    <property type="project" value="InterPro"/>
</dbReference>
<dbReference type="AlphaFoldDB" id="A0A7S4BVP5"/>
<dbReference type="GO" id="GO:0008239">
    <property type="term" value="F:dipeptidyl-peptidase activity"/>
    <property type="evidence" value="ECO:0007669"/>
    <property type="project" value="TreeGrafter"/>
</dbReference>
<dbReference type="PANTHER" id="PTHR11010">
    <property type="entry name" value="PROTEASE S28 PRO-X CARBOXYPEPTIDASE-RELATED"/>
    <property type="match status" value="1"/>
</dbReference>
<evidence type="ECO:0000256" key="5">
    <source>
        <dbReference type="ARBA" id="ARBA00023180"/>
    </source>
</evidence>
<sequence>MHSRTCCTHTLTHLRAQRVLVPTHIHTRAVFRRYPHVVTGGLASSAPLGYYSPSGWRARGVTPYSWFETVIDVYSQAGCYASLVHAVSAVRRLSGSGPGRAALSARFGLCDAFGDANAFVYWITEALESIPQVNYPDASGGLPAHPVRAVCSLFTHADGRTGADGVSALANVTRWYYGVGSRGCVESARNTQLDGGVPGDGPQNGTAWGYQSCTETLHRFSVPPGAWRSYEWDERRLSDACFAAFGVRPRLDWIEGWSGGYAIADLRTTTNLIWSNGKLDPWHRGGFLRQTDALPGGRVFVFDYTAHHQDLRAPSADDPSELVVARAVEEELIRRWIQEAASATASSF</sequence>
<gene>
    <name evidence="6" type="ORF">PCAR00345_LOCUS31190</name>
</gene>
<dbReference type="EMBL" id="HBIZ01048740">
    <property type="protein sequence ID" value="CAE0778551.1"/>
    <property type="molecule type" value="Transcribed_RNA"/>
</dbReference>
<organism evidence="6">
    <name type="scientific">Chrysotila carterae</name>
    <name type="common">Marine alga</name>
    <name type="synonym">Syracosphaera carterae</name>
    <dbReference type="NCBI Taxonomy" id="13221"/>
    <lineage>
        <taxon>Eukaryota</taxon>
        <taxon>Haptista</taxon>
        <taxon>Haptophyta</taxon>
        <taxon>Prymnesiophyceae</taxon>
        <taxon>Isochrysidales</taxon>
        <taxon>Isochrysidaceae</taxon>
        <taxon>Chrysotila</taxon>
    </lineage>
</organism>
<proteinExistence type="inferred from homology"/>
<keyword evidence="4" id="KW-0378">Hydrolase</keyword>
<reference evidence="6" key="1">
    <citation type="submission" date="2021-01" db="EMBL/GenBank/DDBJ databases">
        <authorList>
            <person name="Corre E."/>
            <person name="Pelletier E."/>
            <person name="Niang G."/>
            <person name="Scheremetjew M."/>
            <person name="Finn R."/>
            <person name="Kale V."/>
            <person name="Holt S."/>
            <person name="Cochrane G."/>
            <person name="Meng A."/>
            <person name="Brown T."/>
            <person name="Cohen L."/>
        </authorList>
    </citation>
    <scope>NUCLEOTIDE SEQUENCE</scope>
    <source>
        <strain evidence="6">CCMP645</strain>
    </source>
</reference>
<dbReference type="Gene3D" id="3.40.50.1820">
    <property type="entry name" value="alpha/beta hydrolase"/>
    <property type="match status" value="1"/>
</dbReference>
<keyword evidence="3" id="KW-0732">Signal</keyword>
<keyword evidence="5" id="KW-0325">Glycoprotein</keyword>
<evidence type="ECO:0000256" key="2">
    <source>
        <dbReference type="ARBA" id="ARBA00022670"/>
    </source>
</evidence>
<dbReference type="GO" id="GO:0006508">
    <property type="term" value="P:proteolysis"/>
    <property type="evidence" value="ECO:0007669"/>
    <property type="project" value="UniProtKB-KW"/>
</dbReference>
<dbReference type="InterPro" id="IPR042269">
    <property type="entry name" value="Ser_carbopepase_S28_SKS"/>
</dbReference>